<dbReference type="PANTHER" id="PTHR34253">
    <property type="entry name" value="PROTEIN LLP HOMOLOG"/>
    <property type="match status" value="1"/>
</dbReference>
<dbReference type="GO" id="GO:0005730">
    <property type="term" value="C:nucleolus"/>
    <property type="evidence" value="ECO:0007669"/>
    <property type="project" value="TreeGrafter"/>
</dbReference>
<evidence type="ECO:0000256" key="2">
    <source>
        <dbReference type="SAM" id="Coils"/>
    </source>
</evidence>
<reference evidence="3" key="2">
    <citation type="submission" date="2020-05" db="UniProtKB">
        <authorList>
            <consortium name="EnsemblMetazoa"/>
        </authorList>
    </citation>
    <scope>IDENTIFICATION</scope>
    <source>
        <strain evidence="3">A-37</strain>
    </source>
</reference>
<reference evidence="4" key="1">
    <citation type="submission" date="2013-09" db="EMBL/GenBank/DDBJ databases">
        <title>The Genome Sequence of Anopheles culicifacies species A.</title>
        <authorList>
            <consortium name="The Broad Institute Genomics Platform"/>
            <person name="Neafsey D.E."/>
            <person name="Besansky N."/>
            <person name="Howell P."/>
            <person name="Walton C."/>
            <person name="Young S.K."/>
            <person name="Zeng Q."/>
            <person name="Gargeya S."/>
            <person name="Fitzgerald M."/>
            <person name="Haas B."/>
            <person name="Abouelleil A."/>
            <person name="Allen A.W."/>
            <person name="Alvarado L."/>
            <person name="Arachchi H.M."/>
            <person name="Berlin A.M."/>
            <person name="Chapman S.B."/>
            <person name="Gainer-Dewar J."/>
            <person name="Goldberg J."/>
            <person name="Griggs A."/>
            <person name="Gujja S."/>
            <person name="Hansen M."/>
            <person name="Howarth C."/>
            <person name="Imamovic A."/>
            <person name="Ireland A."/>
            <person name="Larimer J."/>
            <person name="McCowan C."/>
            <person name="Murphy C."/>
            <person name="Pearson M."/>
            <person name="Poon T.W."/>
            <person name="Priest M."/>
            <person name="Roberts A."/>
            <person name="Saif S."/>
            <person name="Shea T."/>
            <person name="Sisk P."/>
            <person name="Sykes S."/>
            <person name="Wortman J."/>
            <person name="Nusbaum C."/>
            <person name="Birren B."/>
        </authorList>
    </citation>
    <scope>NUCLEOTIDE SEQUENCE [LARGE SCALE GENOMIC DNA]</scope>
    <source>
        <strain evidence="4">A-37</strain>
    </source>
</reference>
<dbReference type="Proteomes" id="UP000075883">
    <property type="component" value="Unassembled WGS sequence"/>
</dbReference>
<dbReference type="STRING" id="139723.A0A182MM92"/>
<dbReference type="GO" id="GO:0097484">
    <property type="term" value="P:dendrite extension"/>
    <property type="evidence" value="ECO:0007669"/>
    <property type="project" value="TreeGrafter"/>
</dbReference>
<evidence type="ECO:0000256" key="1">
    <source>
        <dbReference type="ARBA" id="ARBA00034118"/>
    </source>
</evidence>
<evidence type="ECO:0000313" key="4">
    <source>
        <dbReference type="Proteomes" id="UP000075883"/>
    </source>
</evidence>
<dbReference type="AlphaFoldDB" id="A0A182MM92"/>
<keyword evidence="4" id="KW-1185">Reference proteome</keyword>
<feature type="coiled-coil region" evidence="2">
    <location>
        <begin position="8"/>
        <end position="78"/>
    </location>
</feature>
<organism evidence="3 4">
    <name type="scientific">Anopheles culicifacies</name>
    <dbReference type="NCBI Taxonomy" id="139723"/>
    <lineage>
        <taxon>Eukaryota</taxon>
        <taxon>Metazoa</taxon>
        <taxon>Ecdysozoa</taxon>
        <taxon>Arthropoda</taxon>
        <taxon>Hexapoda</taxon>
        <taxon>Insecta</taxon>
        <taxon>Pterygota</taxon>
        <taxon>Neoptera</taxon>
        <taxon>Endopterygota</taxon>
        <taxon>Diptera</taxon>
        <taxon>Nematocera</taxon>
        <taxon>Culicoidea</taxon>
        <taxon>Culicidae</taxon>
        <taxon>Anophelinae</taxon>
        <taxon>Anopheles</taxon>
        <taxon>culicifacies species complex</taxon>
    </lineage>
</organism>
<dbReference type="VEuPathDB" id="VectorBase:ACUA021673"/>
<proteinExistence type="inferred from homology"/>
<dbReference type="GO" id="GO:0003723">
    <property type="term" value="F:RNA binding"/>
    <property type="evidence" value="ECO:0007669"/>
    <property type="project" value="TreeGrafter"/>
</dbReference>
<dbReference type="GO" id="GO:0001099">
    <property type="term" value="F:basal RNA polymerase II transcription machinery binding"/>
    <property type="evidence" value="ECO:0007669"/>
    <property type="project" value="TreeGrafter"/>
</dbReference>
<dbReference type="Pfam" id="PF10169">
    <property type="entry name" value="LLPH"/>
    <property type="match status" value="1"/>
</dbReference>
<dbReference type="PANTHER" id="PTHR34253:SF1">
    <property type="entry name" value="PROTEIN LLP HOMOLOG"/>
    <property type="match status" value="1"/>
</dbReference>
<name>A0A182MM92_9DIPT</name>
<dbReference type="EnsemblMetazoa" id="ACUA021673-RA">
    <property type="protein sequence ID" value="ACUA021673-PA"/>
    <property type="gene ID" value="ACUA021673"/>
</dbReference>
<evidence type="ECO:0008006" key="5">
    <source>
        <dbReference type="Google" id="ProtNLM"/>
    </source>
</evidence>
<comment type="similarity">
    <text evidence="1">Belongs to the learning-associated protein family.</text>
</comment>
<dbReference type="EMBL" id="AXCM01009087">
    <property type="status" value="NOT_ANNOTATED_CDS"/>
    <property type="molecule type" value="Genomic_DNA"/>
</dbReference>
<sequence>MTARCKKRRNKNNAIRRAKNKVKEVKKLKKMLGFIEEDAGEGNLMDKLKDITEQKQKEQELELVKKEALEELIKEETKDIINHEKFVTVINPKTKVKHVYNVKTKRDQFGQYPVWYNAKKQRKKQLLREGKATKRKQFRGKRMHFIDRTCNWKALLGK</sequence>
<accession>A0A182MM92</accession>
<keyword evidence="2" id="KW-0175">Coiled coil</keyword>
<protein>
    <recommendedName>
        <fullName evidence="5">Protein LLP homolog</fullName>
    </recommendedName>
</protein>
<evidence type="ECO:0000313" key="3">
    <source>
        <dbReference type="EnsemblMetazoa" id="ACUA021673-PA"/>
    </source>
</evidence>
<dbReference type="InterPro" id="IPR018784">
    <property type="entry name" value="LLPH-like"/>
</dbReference>